<dbReference type="Gene3D" id="3.40.50.300">
    <property type="entry name" value="P-loop containing nucleotide triphosphate hydrolases"/>
    <property type="match status" value="2"/>
</dbReference>
<dbReference type="PANTHER" id="PTHR42957">
    <property type="entry name" value="HELICASE MJ1565-RELATED"/>
    <property type="match status" value="1"/>
</dbReference>
<dbReference type="RefSeq" id="WP_124324822.1">
    <property type="nucleotide sequence ID" value="NZ_CP118137.1"/>
</dbReference>
<organism evidence="2 3">
    <name type="scientific">Pseudomonas chlororaphis</name>
    <dbReference type="NCBI Taxonomy" id="587753"/>
    <lineage>
        <taxon>Bacteria</taxon>
        <taxon>Pseudomonadati</taxon>
        <taxon>Pseudomonadota</taxon>
        <taxon>Gammaproteobacteria</taxon>
        <taxon>Pseudomonadales</taxon>
        <taxon>Pseudomonadaceae</taxon>
        <taxon>Pseudomonas</taxon>
    </lineage>
</organism>
<proteinExistence type="predicted"/>
<name>A0AAX3FRB9_9PSED</name>
<evidence type="ECO:0000313" key="2">
    <source>
        <dbReference type="EMBL" id="VEF72801.1"/>
    </source>
</evidence>
<dbReference type="Pfam" id="PF01935">
    <property type="entry name" value="DUF87"/>
    <property type="match status" value="1"/>
</dbReference>
<accession>A0AAX3FRB9</accession>
<dbReference type="SUPFAM" id="SSF52540">
    <property type="entry name" value="P-loop containing nucleoside triphosphate hydrolases"/>
    <property type="match status" value="1"/>
</dbReference>
<protein>
    <submittedName>
        <fullName evidence="2">ATPase</fullName>
    </submittedName>
</protein>
<feature type="domain" description="Helicase HerA central" evidence="1">
    <location>
        <begin position="129"/>
        <end position="273"/>
    </location>
</feature>
<dbReference type="InterPro" id="IPR002789">
    <property type="entry name" value="HerA_central"/>
</dbReference>
<dbReference type="InterPro" id="IPR027417">
    <property type="entry name" value="P-loop_NTPase"/>
</dbReference>
<dbReference type="Proteomes" id="UP000277437">
    <property type="component" value="Chromosome"/>
</dbReference>
<dbReference type="AlphaFoldDB" id="A0AAX3FRB9"/>
<dbReference type="PANTHER" id="PTHR42957:SF1">
    <property type="entry name" value="HELICASE MJ1565-RELATED"/>
    <property type="match status" value="1"/>
</dbReference>
<dbReference type="InterPro" id="IPR008571">
    <property type="entry name" value="HerA-like"/>
</dbReference>
<reference evidence="2 3" key="1">
    <citation type="submission" date="2018-12" db="EMBL/GenBank/DDBJ databases">
        <authorList>
            <consortium name="Pathogen Informatics"/>
        </authorList>
    </citation>
    <scope>NUCLEOTIDE SEQUENCE [LARGE SCALE GENOMIC DNA]</scope>
    <source>
        <strain evidence="2 3">NCTC7357</strain>
    </source>
</reference>
<dbReference type="EMBL" id="LR134334">
    <property type="protein sequence ID" value="VEF72801.1"/>
    <property type="molecule type" value="Genomic_DNA"/>
</dbReference>
<sequence length="604" mass="68049">MVIRVGEVIAVSGVRITLRIFEDSNQETLFHEGKKYRGVSIREHLLIQRGFIDIVCLVEGEYLDERKLDETAEKTSYIRKVDVRPVGYVADNKFYEGVKYMPMIRDGASLLSEEMVGKIYGVNDGGSFTIGAILKENIPISLPWTRLFNSHLGIFGNTGSGKSNTLAKLYTTLFREKLAGLKGKSQFVIIDFNGEYTGGQILATQDKKVTVLDSKNGAQKFTLESAHFWDAETLSLLFQATTNTQAPFLRRVLSGREKFKDLPLSHFLEKTFERVFAAAEPKAEALELTREVARIIGSEALQHHLAGVKYHAQNKYFRALEGHYYDSDGKAFAAFLKPFLAAHVKLDALDQFDELLLRCYLQLCGDVVMGYAQYEHIQPVLARARSSLAGLRNVLHIVDAPPPPYLLHVISLKKCKNGVKKILPMLIAKNFYVNHKEAEGLNSPPTKTLHLIIDEAHNILSEQSTREHEIWKDYRLELFEEIIKEGRKYGVYLTLSSQRPADISPTIVSQIHNFFIHRLVNERDLMLLDNTISTLDASSKSLIPTLAKGCCVLTGTAFDLPMILKIDPLLEGHRPASDDVNLEALWANHSLFHAMTHGLAWPKR</sequence>
<evidence type="ECO:0000259" key="1">
    <source>
        <dbReference type="Pfam" id="PF01935"/>
    </source>
</evidence>
<gene>
    <name evidence="2" type="ORF">NCTC7357_01039</name>
</gene>
<evidence type="ECO:0000313" key="3">
    <source>
        <dbReference type="Proteomes" id="UP000277437"/>
    </source>
</evidence>